<keyword evidence="6" id="KW-0548">Nucleotidyltransferase</keyword>
<organism evidence="6">
    <name type="scientific">mine drainage metagenome</name>
    <dbReference type="NCBI Taxonomy" id="410659"/>
    <lineage>
        <taxon>unclassified sequences</taxon>
        <taxon>metagenomes</taxon>
        <taxon>ecological metagenomes</taxon>
    </lineage>
</organism>
<keyword evidence="1" id="KW-0227">DNA damage</keyword>
<name>A0A1J5T6A0_9ZZZZ</name>
<dbReference type="GO" id="GO:0009432">
    <property type="term" value="P:SOS response"/>
    <property type="evidence" value="ECO:0007669"/>
    <property type="project" value="UniProtKB-KW"/>
</dbReference>
<accession>A0A1J5T6A0</accession>
<dbReference type="SUPFAM" id="SSF56672">
    <property type="entry name" value="DNA/RNA polymerases"/>
    <property type="match status" value="1"/>
</dbReference>
<dbReference type="GO" id="GO:0003684">
    <property type="term" value="F:damaged DNA binding"/>
    <property type="evidence" value="ECO:0007669"/>
    <property type="project" value="InterPro"/>
</dbReference>
<dbReference type="CDD" id="cd01700">
    <property type="entry name" value="PolY_Pol_V_umuC"/>
    <property type="match status" value="1"/>
</dbReference>
<dbReference type="InterPro" id="IPR043128">
    <property type="entry name" value="Rev_trsase/Diguanyl_cyclase"/>
</dbReference>
<proteinExistence type="predicted"/>
<sequence>MGTPAFELTDTFKKYNVAVFSSNYTLYGDLSDRVMKTLITFVPKMEVYSIDEAFLDMSDLVYTDLIKLGISIKQTIKQNVGIPVCVGIAPTKTLAKMANRYAKKKYKKLGVFYAANQELINEMLLFTGVEDIWGIGRQYAALLKRNGFHTAMDVTNIPEEWMRANMTVVGQRLWNELRGTASIEWEYEAPPKKNICTSRSFGKLTGDKTILMEAASNYAALCAAKLRAQKSCAKVIHVFINTNQHKTQLPQYSRSISLEFETPTNLTGEIIQYALKGLDIIYKPGYLFKKVGIMMFGLIPEDQVQKSLFDTKDRTKHKELLNTVDKLNKLLGRDAVRMAAQGFERRYKLRADYLSKRYTTNINEILKVKI</sequence>
<dbReference type="InterPro" id="IPR001126">
    <property type="entry name" value="UmuC"/>
</dbReference>
<dbReference type="InterPro" id="IPR025188">
    <property type="entry name" value="DUF4113"/>
</dbReference>
<keyword evidence="6" id="KW-0808">Transferase</keyword>
<keyword evidence="4" id="KW-0742">SOS response</keyword>
<evidence type="ECO:0000256" key="1">
    <source>
        <dbReference type="ARBA" id="ARBA00022763"/>
    </source>
</evidence>
<dbReference type="Pfam" id="PF11799">
    <property type="entry name" value="IMS_C"/>
    <property type="match status" value="1"/>
</dbReference>
<protein>
    <submittedName>
        <fullName evidence="6">DNA polymerase IV</fullName>
        <ecNumber evidence="6">2.7.7.7</ecNumber>
    </submittedName>
</protein>
<dbReference type="Pfam" id="PF00817">
    <property type="entry name" value="IMS"/>
    <property type="match status" value="1"/>
</dbReference>
<feature type="domain" description="UmuC" evidence="5">
    <location>
        <begin position="1"/>
        <end position="136"/>
    </location>
</feature>
<dbReference type="GO" id="GO:0003887">
    <property type="term" value="F:DNA-directed DNA polymerase activity"/>
    <property type="evidence" value="ECO:0007669"/>
    <property type="project" value="UniProtKB-EC"/>
</dbReference>
<evidence type="ECO:0000313" key="6">
    <source>
        <dbReference type="EMBL" id="OIR07662.1"/>
    </source>
</evidence>
<dbReference type="EC" id="2.7.7.7" evidence="6"/>
<dbReference type="Pfam" id="PF13438">
    <property type="entry name" value="DUF4113"/>
    <property type="match status" value="1"/>
</dbReference>
<evidence type="ECO:0000259" key="5">
    <source>
        <dbReference type="PROSITE" id="PS50173"/>
    </source>
</evidence>
<dbReference type="PANTHER" id="PTHR11076:SF34">
    <property type="entry name" value="PROTEIN UMUC"/>
    <property type="match status" value="1"/>
</dbReference>
<evidence type="ECO:0000256" key="4">
    <source>
        <dbReference type="ARBA" id="ARBA00023236"/>
    </source>
</evidence>
<comment type="caution">
    <text evidence="6">The sequence shown here is derived from an EMBL/GenBank/DDBJ whole genome shotgun (WGS) entry which is preliminary data.</text>
</comment>
<dbReference type="Gene3D" id="3.30.70.270">
    <property type="match status" value="1"/>
</dbReference>
<dbReference type="InterPro" id="IPR017961">
    <property type="entry name" value="DNA_pol_Y-fam_little_finger"/>
</dbReference>
<dbReference type="AlphaFoldDB" id="A0A1J5T6A0"/>
<dbReference type="InterPro" id="IPR043502">
    <property type="entry name" value="DNA/RNA_pol_sf"/>
</dbReference>
<dbReference type="Gene3D" id="1.10.150.20">
    <property type="entry name" value="5' to 3' exonuclease, C-terminal subdomain"/>
    <property type="match status" value="1"/>
</dbReference>
<evidence type="ECO:0000256" key="2">
    <source>
        <dbReference type="ARBA" id="ARBA00023199"/>
    </source>
</evidence>
<keyword evidence="2" id="KW-0741">SOS mutagenesis</keyword>
<dbReference type="EMBL" id="MLJW01000036">
    <property type="protein sequence ID" value="OIR07662.1"/>
    <property type="molecule type" value="Genomic_DNA"/>
</dbReference>
<dbReference type="PROSITE" id="PS50173">
    <property type="entry name" value="UMUC"/>
    <property type="match status" value="1"/>
</dbReference>
<dbReference type="GO" id="GO:0042276">
    <property type="term" value="P:error-prone translesion synthesis"/>
    <property type="evidence" value="ECO:0007669"/>
    <property type="project" value="TreeGrafter"/>
</dbReference>
<evidence type="ECO:0000256" key="3">
    <source>
        <dbReference type="ARBA" id="ARBA00023204"/>
    </source>
</evidence>
<dbReference type="GO" id="GO:0005829">
    <property type="term" value="C:cytosol"/>
    <property type="evidence" value="ECO:0007669"/>
    <property type="project" value="TreeGrafter"/>
</dbReference>
<gene>
    <name evidence="6" type="primary">dinB_9</name>
    <name evidence="6" type="ORF">GALL_103270</name>
</gene>
<dbReference type="GO" id="GO:0006281">
    <property type="term" value="P:DNA repair"/>
    <property type="evidence" value="ECO:0007669"/>
    <property type="project" value="UniProtKB-KW"/>
</dbReference>
<dbReference type="InterPro" id="IPR050116">
    <property type="entry name" value="DNA_polymerase-Y"/>
</dbReference>
<keyword evidence="3" id="KW-0234">DNA repair</keyword>
<reference evidence="6" key="1">
    <citation type="submission" date="2016-10" db="EMBL/GenBank/DDBJ databases">
        <title>Sequence of Gallionella enrichment culture.</title>
        <authorList>
            <person name="Poehlein A."/>
            <person name="Muehling M."/>
            <person name="Daniel R."/>
        </authorList>
    </citation>
    <scope>NUCLEOTIDE SEQUENCE</scope>
</reference>
<dbReference type="PANTHER" id="PTHR11076">
    <property type="entry name" value="DNA REPAIR POLYMERASE UMUC / TRANSFERASE FAMILY MEMBER"/>
    <property type="match status" value="1"/>
</dbReference>